<name>A0A5J9SX15_9POAL</name>
<accession>A0A5J9SX15</accession>
<dbReference type="EMBL" id="RWGY01000172">
    <property type="protein sequence ID" value="TVU03504.1"/>
    <property type="molecule type" value="Genomic_DNA"/>
</dbReference>
<dbReference type="AlphaFoldDB" id="A0A5J9SX15"/>
<protein>
    <submittedName>
        <fullName evidence="2">Uncharacterized protein</fullName>
    </submittedName>
</protein>
<keyword evidence="3" id="KW-1185">Reference proteome</keyword>
<feature type="region of interest" description="Disordered" evidence="1">
    <location>
        <begin position="274"/>
        <end position="316"/>
    </location>
</feature>
<feature type="compositionally biased region" description="Basic residues" evidence="1">
    <location>
        <begin position="17"/>
        <end position="27"/>
    </location>
</feature>
<evidence type="ECO:0000313" key="3">
    <source>
        <dbReference type="Proteomes" id="UP000324897"/>
    </source>
</evidence>
<sequence length="356" mass="39167">MRGGGFQGVTAATNSMVRRRSIPRRNSQRLQGTAAVDLKVRRTEPAPRRGRFCRSPETKLEAPPAWKVEHHSLAYIRHLSDNILKPVDPRKAEYLLVPAEMDDRRKEEAYGSGSLPTMVKVGINCKLHQVHIYPDTELGISSSGIQPYSNSIDIASQANAGQTTQTPIASENAWKDVRITRGYVVNVQSEGLEKQKQPMCSPSNLEGQHKRIGLSRLAHEGCSRDEINSQGSINGCHKKKQEECSDLQGTARGNINGQTKRRPLELFPDDWLTSEAGPQGADKEDGMTCEANPQGAGNIEDGMSEEDPQGAGNKEEGMTNWQPVQQTDMVPTANSSYANAATIIKIHTHYYNKVGP</sequence>
<dbReference type="Gramene" id="TVU03504">
    <property type="protein sequence ID" value="TVU03504"/>
    <property type="gene ID" value="EJB05_50965"/>
</dbReference>
<gene>
    <name evidence="2" type="ORF">EJB05_50965</name>
</gene>
<evidence type="ECO:0000256" key="1">
    <source>
        <dbReference type="SAM" id="MobiDB-lite"/>
    </source>
</evidence>
<dbReference type="Proteomes" id="UP000324897">
    <property type="component" value="Unassembled WGS sequence"/>
</dbReference>
<evidence type="ECO:0000313" key="2">
    <source>
        <dbReference type="EMBL" id="TVU03504.1"/>
    </source>
</evidence>
<comment type="caution">
    <text evidence="2">The sequence shown here is derived from an EMBL/GenBank/DDBJ whole genome shotgun (WGS) entry which is preliminary data.</text>
</comment>
<proteinExistence type="predicted"/>
<organism evidence="2 3">
    <name type="scientific">Eragrostis curvula</name>
    <name type="common">weeping love grass</name>
    <dbReference type="NCBI Taxonomy" id="38414"/>
    <lineage>
        <taxon>Eukaryota</taxon>
        <taxon>Viridiplantae</taxon>
        <taxon>Streptophyta</taxon>
        <taxon>Embryophyta</taxon>
        <taxon>Tracheophyta</taxon>
        <taxon>Spermatophyta</taxon>
        <taxon>Magnoliopsida</taxon>
        <taxon>Liliopsida</taxon>
        <taxon>Poales</taxon>
        <taxon>Poaceae</taxon>
        <taxon>PACMAD clade</taxon>
        <taxon>Chloridoideae</taxon>
        <taxon>Eragrostideae</taxon>
        <taxon>Eragrostidinae</taxon>
        <taxon>Eragrostis</taxon>
    </lineage>
</organism>
<reference evidence="2 3" key="1">
    <citation type="journal article" date="2019" name="Sci. Rep.">
        <title>A high-quality genome of Eragrostis curvula grass provides insights into Poaceae evolution and supports new strategies to enhance forage quality.</title>
        <authorList>
            <person name="Carballo J."/>
            <person name="Santos B.A.C.M."/>
            <person name="Zappacosta D."/>
            <person name="Garbus I."/>
            <person name="Selva J.P."/>
            <person name="Gallo C.A."/>
            <person name="Diaz A."/>
            <person name="Albertini E."/>
            <person name="Caccamo M."/>
            <person name="Echenique V."/>
        </authorList>
    </citation>
    <scope>NUCLEOTIDE SEQUENCE [LARGE SCALE GENOMIC DNA]</scope>
    <source>
        <strain evidence="3">cv. Victoria</strain>
        <tissue evidence="2">Leaf</tissue>
    </source>
</reference>
<feature type="region of interest" description="Disordered" evidence="1">
    <location>
        <begin position="1"/>
        <end position="27"/>
    </location>
</feature>